<proteinExistence type="predicted"/>
<accession>A0ACA9QVK0</accession>
<feature type="non-terminal residue" evidence="1">
    <location>
        <position position="201"/>
    </location>
</feature>
<dbReference type="EMBL" id="CAJVQC010038468">
    <property type="protein sequence ID" value="CAG8766236.1"/>
    <property type="molecule type" value="Genomic_DNA"/>
</dbReference>
<organism evidence="1 2">
    <name type="scientific">Racocetra persica</name>
    <dbReference type="NCBI Taxonomy" id="160502"/>
    <lineage>
        <taxon>Eukaryota</taxon>
        <taxon>Fungi</taxon>
        <taxon>Fungi incertae sedis</taxon>
        <taxon>Mucoromycota</taxon>
        <taxon>Glomeromycotina</taxon>
        <taxon>Glomeromycetes</taxon>
        <taxon>Diversisporales</taxon>
        <taxon>Gigasporaceae</taxon>
        <taxon>Racocetra</taxon>
    </lineage>
</organism>
<dbReference type="Proteomes" id="UP000789920">
    <property type="component" value="Unassembled WGS sequence"/>
</dbReference>
<evidence type="ECO:0000313" key="1">
    <source>
        <dbReference type="EMBL" id="CAG8766236.1"/>
    </source>
</evidence>
<reference evidence="1" key="1">
    <citation type="submission" date="2021-06" db="EMBL/GenBank/DDBJ databases">
        <authorList>
            <person name="Kallberg Y."/>
            <person name="Tangrot J."/>
            <person name="Rosling A."/>
        </authorList>
    </citation>
    <scope>NUCLEOTIDE SEQUENCE</scope>
    <source>
        <strain evidence="1">MA461A</strain>
    </source>
</reference>
<feature type="non-terminal residue" evidence="1">
    <location>
        <position position="1"/>
    </location>
</feature>
<gene>
    <name evidence="1" type="ORF">RPERSI_LOCUS15825</name>
</gene>
<keyword evidence="2" id="KW-1185">Reference proteome</keyword>
<comment type="caution">
    <text evidence="1">The sequence shown here is derived from an EMBL/GenBank/DDBJ whole genome shotgun (WGS) entry which is preliminary data.</text>
</comment>
<evidence type="ECO:0000313" key="2">
    <source>
        <dbReference type="Proteomes" id="UP000789920"/>
    </source>
</evidence>
<name>A0ACA9QVK0_9GLOM</name>
<sequence>HRRAPLLMNAYLLGTLASFGVGYIACHYNLVTKVYEAFNDIPSTTHKRHLLYVFVGLSILFLFILIPLYRIADYESKRNNGYPYRTSAREHLQRRGTRTKSGFLVGWSVCSFTACVASVISNVKLKDLEAALSALSTDNSSSFVYMGKVCGAPPIVLGVITTYSSNDDIHDNIHKEGIADKKRTAEFWMTIHLQDNNMPSL</sequence>
<protein>
    <submittedName>
        <fullName evidence="1">3092_t:CDS:1</fullName>
    </submittedName>
</protein>